<dbReference type="GO" id="GO:0016787">
    <property type="term" value="F:hydrolase activity"/>
    <property type="evidence" value="ECO:0007669"/>
    <property type="project" value="UniProtKB-KW"/>
</dbReference>
<sequence>MNCLLIYDIADDRIRAKVADACLDYGLDRTQFSAFHGDISRNHQAELFKKVTRLLGKRPGNIQLIAICETDWNGRLMAGRPYDDIHDQEAT</sequence>
<comment type="function">
    <text evidence="9">CRISPR (clustered regularly interspaced short palindromic repeat), is an adaptive immune system that provides protection against mobile genetic elements (viruses, transposable elements and conjugative plasmids). CRISPR clusters contain sequences complementary to antecedent mobile elements and target invading nucleic acids. CRISPR clusters are transcribed and processed into CRISPR RNA (crRNA). Functions as a ssRNA-specific endoribonuclease. Involved in the integration of spacer DNA into the CRISPR cassette.</text>
</comment>
<evidence type="ECO:0000313" key="11">
    <source>
        <dbReference type="Proteomes" id="UP000215027"/>
    </source>
</evidence>
<evidence type="ECO:0000256" key="1">
    <source>
        <dbReference type="ARBA" id="ARBA00001946"/>
    </source>
</evidence>
<dbReference type="PANTHER" id="PTHR34405:SF3">
    <property type="entry name" value="CRISPR-ASSOCIATED ENDORIBONUCLEASE CAS2 3"/>
    <property type="match status" value="1"/>
</dbReference>
<dbReference type="GO" id="GO:0043571">
    <property type="term" value="P:maintenance of CRISPR repeat elements"/>
    <property type="evidence" value="ECO:0007669"/>
    <property type="project" value="UniProtKB-UniRule"/>
</dbReference>
<protein>
    <recommendedName>
        <fullName evidence="9">CRISPR-associated endoribonuclease Cas2</fullName>
        <ecNumber evidence="9">3.1.-.-</ecNumber>
    </recommendedName>
</protein>
<reference evidence="10" key="1">
    <citation type="submission" date="2016-01" db="EMBL/GenBank/DDBJ databases">
        <authorList>
            <person name="Mcilroy J.S."/>
            <person name="Karst M S."/>
            <person name="Albertsen M."/>
        </authorList>
    </citation>
    <scope>NUCLEOTIDE SEQUENCE</scope>
    <source>
        <strain evidence="10">Cfx-K</strain>
    </source>
</reference>
<proteinExistence type="inferred from homology"/>
<accession>A0A160T2X8</accession>
<dbReference type="GO" id="GO:0051607">
    <property type="term" value="P:defense response to virus"/>
    <property type="evidence" value="ECO:0007669"/>
    <property type="project" value="UniProtKB-UniRule"/>
</dbReference>
<keyword evidence="6 9" id="KW-0378">Hydrolase</keyword>
<evidence type="ECO:0000256" key="4">
    <source>
        <dbReference type="ARBA" id="ARBA00022723"/>
    </source>
</evidence>
<dbReference type="KEGG" id="pbf:CFX0092_A2438"/>
<dbReference type="InterPro" id="IPR019199">
    <property type="entry name" value="Virulence_VapD/CRISPR_Cas2"/>
</dbReference>
<organism evidence="10 11">
    <name type="scientific">Candidatus Promineifilum breve</name>
    <dbReference type="NCBI Taxonomy" id="1806508"/>
    <lineage>
        <taxon>Bacteria</taxon>
        <taxon>Bacillati</taxon>
        <taxon>Chloroflexota</taxon>
        <taxon>Ardenticatenia</taxon>
        <taxon>Candidatus Promineifilales</taxon>
        <taxon>Candidatus Promineifilaceae</taxon>
        <taxon>Candidatus Promineifilum</taxon>
    </lineage>
</organism>
<dbReference type="InterPro" id="IPR021127">
    <property type="entry name" value="CRISPR_associated_Cas2"/>
</dbReference>
<comment type="similarity">
    <text evidence="2 9">Belongs to the CRISPR-associated endoribonuclease Cas2 protein family.</text>
</comment>
<feature type="binding site" evidence="9">
    <location>
        <position position="8"/>
    </location>
    <ligand>
        <name>Mg(2+)</name>
        <dbReference type="ChEBI" id="CHEBI:18420"/>
        <note>catalytic</note>
    </ligand>
</feature>
<dbReference type="GO" id="GO:0004521">
    <property type="term" value="F:RNA endonuclease activity"/>
    <property type="evidence" value="ECO:0007669"/>
    <property type="project" value="InterPro"/>
</dbReference>
<dbReference type="EC" id="3.1.-.-" evidence="9"/>
<dbReference type="OrthoDB" id="9798176at2"/>
<keyword evidence="7 9" id="KW-0460">Magnesium</keyword>
<dbReference type="PANTHER" id="PTHR34405">
    <property type="entry name" value="CRISPR-ASSOCIATED ENDORIBONUCLEASE CAS2"/>
    <property type="match status" value="1"/>
</dbReference>
<evidence type="ECO:0000256" key="3">
    <source>
        <dbReference type="ARBA" id="ARBA00022722"/>
    </source>
</evidence>
<dbReference type="EMBL" id="LN890655">
    <property type="protein sequence ID" value="CUS04316.2"/>
    <property type="molecule type" value="Genomic_DNA"/>
</dbReference>
<dbReference type="GO" id="GO:0046872">
    <property type="term" value="F:metal ion binding"/>
    <property type="evidence" value="ECO:0007669"/>
    <property type="project" value="UniProtKB-UniRule"/>
</dbReference>
<dbReference type="RefSeq" id="WP_095043662.1">
    <property type="nucleotide sequence ID" value="NZ_LN890655.1"/>
</dbReference>
<gene>
    <name evidence="9 10" type="primary">cas2</name>
    <name evidence="10" type="ORF">CFX0092_A2438</name>
</gene>
<dbReference type="Gene3D" id="3.30.70.240">
    <property type="match status" value="1"/>
</dbReference>
<evidence type="ECO:0000313" key="10">
    <source>
        <dbReference type="EMBL" id="CUS04316.2"/>
    </source>
</evidence>
<dbReference type="AlphaFoldDB" id="A0A160T2X8"/>
<dbReference type="Pfam" id="PF09827">
    <property type="entry name" value="CRISPR_Cas2"/>
    <property type="match status" value="1"/>
</dbReference>
<name>A0A160T2X8_9CHLR</name>
<evidence type="ECO:0000256" key="7">
    <source>
        <dbReference type="ARBA" id="ARBA00022842"/>
    </source>
</evidence>
<keyword evidence="11" id="KW-1185">Reference proteome</keyword>
<dbReference type="SUPFAM" id="SSF143430">
    <property type="entry name" value="TTP0101/SSO1404-like"/>
    <property type="match status" value="1"/>
</dbReference>
<dbReference type="HAMAP" id="MF_01471">
    <property type="entry name" value="Cas2"/>
    <property type="match status" value="1"/>
</dbReference>
<evidence type="ECO:0000256" key="8">
    <source>
        <dbReference type="ARBA" id="ARBA00023118"/>
    </source>
</evidence>
<evidence type="ECO:0000256" key="9">
    <source>
        <dbReference type="HAMAP-Rule" id="MF_01471"/>
    </source>
</evidence>
<evidence type="ECO:0000256" key="2">
    <source>
        <dbReference type="ARBA" id="ARBA00009959"/>
    </source>
</evidence>
<dbReference type="CDD" id="cd09725">
    <property type="entry name" value="Cas2_I_II_III"/>
    <property type="match status" value="1"/>
</dbReference>
<comment type="cofactor">
    <cofactor evidence="1 9">
        <name>Mg(2+)</name>
        <dbReference type="ChEBI" id="CHEBI:18420"/>
    </cofactor>
</comment>
<keyword evidence="3 9" id="KW-0540">Nuclease</keyword>
<dbReference type="NCBIfam" id="TIGR01573">
    <property type="entry name" value="cas2"/>
    <property type="match status" value="1"/>
</dbReference>
<evidence type="ECO:0000256" key="5">
    <source>
        <dbReference type="ARBA" id="ARBA00022759"/>
    </source>
</evidence>
<keyword evidence="4 9" id="KW-0479">Metal-binding</keyword>
<keyword evidence="8 9" id="KW-0051">Antiviral defense</keyword>
<keyword evidence="5 9" id="KW-0255">Endonuclease</keyword>
<dbReference type="Proteomes" id="UP000215027">
    <property type="component" value="Chromosome I"/>
</dbReference>
<evidence type="ECO:0000256" key="6">
    <source>
        <dbReference type="ARBA" id="ARBA00022801"/>
    </source>
</evidence>
<comment type="subunit">
    <text evidence="9">Homodimer, forms a heterotetramer with a Cas1 homodimer.</text>
</comment>